<sequence length="100" mass="11658">MEKVELKVEMVGIHEKRVRKCLSKLKGIEKVEVDSKRDKVVVTVNKNVHVHQQQHNKIVKAVRRVGLKADFWSPHHDLLHAYATTSAPFSFAFHSFHFQF</sequence>
<dbReference type="Proteomes" id="UP000828941">
    <property type="component" value="Chromosome 10"/>
</dbReference>
<protein>
    <submittedName>
        <fullName evidence="1">Uncharacterized protein</fullName>
    </submittedName>
</protein>
<accession>A0ACB9M007</accession>
<comment type="caution">
    <text evidence="1">The sequence shown here is derived from an EMBL/GenBank/DDBJ whole genome shotgun (WGS) entry which is preliminary data.</text>
</comment>
<proteinExistence type="predicted"/>
<keyword evidence="2" id="KW-1185">Reference proteome</keyword>
<evidence type="ECO:0000313" key="2">
    <source>
        <dbReference type="Proteomes" id="UP000828941"/>
    </source>
</evidence>
<name>A0ACB9M007_BAUVA</name>
<gene>
    <name evidence="1" type="ORF">L6164_024966</name>
</gene>
<organism evidence="1 2">
    <name type="scientific">Bauhinia variegata</name>
    <name type="common">Purple orchid tree</name>
    <name type="synonym">Phanera variegata</name>
    <dbReference type="NCBI Taxonomy" id="167791"/>
    <lineage>
        <taxon>Eukaryota</taxon>
        <taxon>Viridiplantae</taxon>
        <taxon>Streptophyta</taxon>
        <taxon>Embryophyta</taxon>
        <taxon>Tracheophyta</taxon>
        <taxon>Spermatophyta</taxon>
        <taxon>Magnoliopsida</taxon>
        <taxon>eudicotyledons</taxon>
        <taxon>Gunneridae</taxon>
        <taxon>Pentapetalae</taxon>
        <taxon>rosids</taxon>
        <taxon>fabids</taxon>
        <taxon>Fabales</taxon>
        <taxon>Fabaceae</taxon>
        <taxon>Cercidoideae</taxon>
        <taxon>Cercideae</taxon>
        <taxon>Bauhiniinae</taxon>
        <taxon>Bauhinia</taxon>
    </lineage>
</organism>
<evidence type="ECO:0000313" key="1">
    <source>
        <dbReference type="EMBL" id="KAI4317055.1"/>
    </source>
</evidence>
<reference evidence="1 2" key="1">
    <citation type="journal article" date="2022" name="DNA Res.">
        <title>Chromosomal-level genome assembly of the orchid tree Bauhinia variegata (Leguminosae; Cercidoideae) supports the allotetraploid origin hypothesis of Bauhinia.</title>
        <authorList>
            <person name="Zhong Y."/>
            <person name="Chen Y."/>
            <person name="Zheng D."/>
            <person name="Pang J."/>
            <person name="Liu Y."/>
            <person name="Luo S."/>
            <person name="Meng S."/>
            <person name="Qian L."/>
            <person name="Wei D."/>
            <person name="Dai S."/>
            <person name="Zhou R."/>
        </authorList>
    </citation>
    <scope>NUCLEOTIDE SEQUENCE [LARGE SCALE GENOMIC DNA]</scope>
    <source>
        <strain evidence="1">BV-YZ2020</strain>
    </source>
</reference>
<dbReference type="EMBL" id="CM039435">
    <property type="protein sequence ID" value="KAI4317055.1"/>
    <property type="molecule type" value="Genomic_DNA"/>
</dbReference>